<feature type="compositionally biased region" description="Low complexity" evidence="8">
    <location>
        <begin position="283"/>
        <end position="296"/>
    </location>
</feature>
<feature type="domain" description="C2H2-type" evidence="9">
    <location>
        <begin position="482"/>
        <end position="512"/>
    </location>
</feature>
<evidence type="ECO:0000256" key="8">
    <source>
        <dbReference type="SAM" id="MobiDB-lite"/>
    </source>
</evidence>
<dbReference type="CDD" id="cd20386">
    <property type="entry name" value="Tudor_PHF20-like"/>
    <property type="match status" value="1"/>
</dbReference>
<feature type="region of interest" description="Disordered" evidence="8">
    <location>
        <begin position="268"/>
        <end position="304"/>
    </location>
</feature>
<keyword evidence="4 7" id="KW-0863">Zinc-finger</keyword>
<keyword evidence="3" id="KW-0677">Repeat</keyword>
<dbReference type="InterPro" id="IPR016197">
    <property type="entry name" value="Chromo-like_dom_sf"/>
</dbReference>
<dbReference type="GO" id="GO:0044545">
    <property type="term" value="C:NSL complex"/>
    <property type="evidence" value="ECO:0007669"/>
    <property type="project" value="TreeGrafter"/>
</dbReference>
<keyword evidence="5" id="KW-0862">Zinc</keyword>
<dbReference type="SMART" id="SM00249">
    <property type="entry name" value="PHD"/>
    <property type="match status" value="1"/>
</dbReference>
<feature type="compositionally biased region" description="Polar residues" evidence="8">
    <location>
        <begin position="916"/>
        <end position="932"/>
    </location>
</feature>
<sequence length="1033" mass="114214">MASEMSDDTSEPGAEILTSSASSVSNYDIHNTSEAHTASVTSGTEDSNSCTLEPSSSETDSYMSSGGKGKDDASGSAEPNLAPKEDSEENKEGRDKLPLRPGIIWRKGERLEAMDYLQKWYPAKIIEIDETELCVRIHFEGWNQRYDEWVDMNSDHLRPLTRHSERWNRQRRRKQKSDYKVGDKVLAKWTDCKMYLAKIDEVYSDGSYGVLFYDGFKKTIQAINLSPAPTEQKQSKFLIKPPLLSRRDLKKLKSKPLDFKVTGSKEAKISGKGRRLKRTEKLSPGSSSTVSSGQPGDKLQRTYCGPHKKNKLIVAGSLFAKRNKSDGSSSMFKKNKEVGKSFTRALNEQLKVKQEVKTETPEEELPEKEDKPIATPGAEASSQTEVYNAEKPSLSPAKKEKRAGSFPPIRRRKRKHLKVPGPLQVLEPHKVSASLPILKKAQSTEVEEKSFEEKVPLSAPPLMTLPSMPPKAFVVEEDHNSHKCVVPGCGKSFRKASLLESHVKYYHSEEAPQSPTIPRRRKKTPSMCSTDSETSMSSRSNTTRRKRHVSEVSTVASLGSPDLAMKISFDEEEATGASHRMELTVLEEAPAAEMEEECPEEVVNCKCGLNEENGFMIQCDVCMCWQHTQCFNIDDGDLDSITSYVCQICKQTPGVRDSARHLYDMDWFRHGRLPTFSYLQQDPSPLRQKEMMATHDLVADVIKVQRMVHGLRQQIAVTREKDHPELRLWKPALPKETRSLGVSTSDSSVNSKATVRFGAHSQVELAGQDGGISPVTDGVLFKDQPALTGDRHTVLPPTIEDAQAAPLGKDAPLNGETPVKVPGIDLNVVQSMEVCDENTSVVKEEEQMDIIKLEPDLKPESAVTSGPAASKPPEQGDLSDGLKGEKGDTVFMPADPGPTPACGAESSSKTVDDQQVRAQGTVTGQSEDKASSTVKTEAVHGVKEEKKETAPTALTVRKDPFSDCKLSVLLQVRSAQDDLAAQLDGIEVQITAMERREFGEEAAGSYGNIPALKHALYRIARDLDKVKGIAMYR</sequence>
<evidence type="ECO:0000256" key="3">
    <source>
        <dbReference type="ARBA" id="ARBA00022737"/>
    </source>
</evidence>
<dbReference type="InterPro" id="IPR002999">
    <property type="entry name" value="Tudor"/>
</dbReference>
<feature type="region of interest" description="Disordered" evidence="8">
    <location>
        <begin position="352"/>
        <end position="414"/>
    </location>
</feature>
<dbReference type="PROSITE" id="PS50157">
    <property type="entry name" value="ZINC_FINGER_C2H2_2"/>
    <property type="match status" value="1"/>
</dbReference>
<comment type="caution">
    <text evidence="10">The sequence shown here is derived from an EMBL/GenBank/DDBJ whole genome shotgun (WGS) entry which is preliminary data.</text>
</comment>
<dbReference type="GO" id="GO:0006357">
    <property type="term" value="P:regulation of transcription by RNA polymerase II"/>
    <property type="evidence" value="ECO:0007669"/>
    <property type="project" value="TreeGrafter"/>
</dbReference>
<feature type="compositionally biased region" description="Low complexity" evidence="8">
    <location>
        <begin position="526"/>
        <end position="541"/>
    </location>
</feature>
<feature type="region of interest" description="Disordered" evidence="8">
    <location>
        <begin position="1"/>
        <end position="96"/>
    </location>
</feature>
<dbReference type="SUPFAM" id="SSF54160">
    <property type="entry name" value="Chromo domain-like"/>
    <property type="match status" value="1"/>
</dbReference>
<dbReference type="Proteomes" id="UP000245119">
    <property type="component" value="Linkage Group LG4"/>
</dbReference>
<dbReference type="InterPro" id="IPR013083">
    <property type="entry name" value="Znf_RING/FYVE/PHD"/>
</dbReference>
<dbReference type="STRING" id="400727.A0A2T7PEQ3"/>
<dbReference type="Pfam" id="PF20826">
    <property type="entry name" value="PHD_5"/>
    <property type="match status" value="1"/>
</dbReference>
<dbReference type="InterPro" id="IPR001965">
    <property type="entry name" value="Znf_PHD"/>
</dbReference>
<proteinExistence type="predicted"/>
<evidence type="ECO:0000313" key="11">
    <source>
        <dbReference type="Proteomes" id="UP000245119"/>
    </source>
</evidence>
<dbReference type="Gene3D" id="3.30.160.60">
    <property type="entry name" value="Classic Zinc Finger"/>
    <property type="match status" value="1"/>
</dbReference>
<evidence type="ECO:0000259" key="9">
    <source>
        <dbReference type="PROSITE" id="PS50157"/>
    </source>
</evidence>
<evidence type="ECO:0000256" key="6">
    <source>
        <dbReference type="ARBA" id="ARBA00023242"/>
    </source>
</evidence>
<keyword evidence="2" id="KW-0479">Metal-binding</keyword>
<dbReference type="InterPro" id="IPR004092">
    <property type="entry name" value="Mbt"/>
</dbReference>
<dbReference type="GO" id="GO:0008270">
    <property type="term" value="F:zinc ion binding"/>
    <property type="evidence" value="ECO:0007669"/>
    <property type="project" value="UniProtKB-KW"/>
</dbReference>
<evidence type="ECO:0000256" key="4">
    <source>
        <dbReference type="ARBA" id="ARBA00022771"/>
    </source>
</evidence>
<dbReference type="GO" id="GO:0005634">
    <property type="term" value="C:nucleus"/>
    <property type="evidence" value="ECO:0007669"/>
    <property type="project" value="UniProtKB-SubCell"/>
</dbReference>
<evidence type="ECO:0000256" key="5">
    <source>
        <dbReference type="ARBA" id="ARBA00022833"/>
    </source>
</evidence>
<feature type="compositionally biased region" description="Polar residues" evidence="8">
    <location>
        <begin position="17"/>
        <end position="63"/>
    </location>
</feature>
<dbReference type="CDD" id="cd20104">
    <property type="entry name" value="MBT_PHF20L1-like"/>
    <property type="match status" value="1"/>
</dbReference>
<keyword evidence="11" id="KW-1185">Reference proteome</keyword>
<gene>
    <name evidence="10" type="ORF">C0Q70_07325</name>
</gene>
<dbReference type="SMART" id="SM00355">
    <property type="entry name" value="ZnF_C2H2"/>
    <property type="match status" value="1"/>
</dbReference>
<name>A0A2T7PEQ3_POMCA</name>
<protein>
    <recommendedName>
        <fullName evidence="9">C2H2-type domain-containing protein</fullName>
    </recommendedName>
</protein>
<evidence type="ECO:0000256" key="7">
    <source>
        <dbReference type="PROSITE-ProRule" id="PRU00042"/>
    </source>
</evidence>
<dbReference type="PANTHER" id="PTHR15856:SF51">
    <property type="entry name" value="MBD-R2"/>
    <property type="match status" value="1"/>
</dbReference>
<dbReference type="AlphaFoldDB" id="A0A2T7PEQ3"/>
<feature type="region of interest" description="Disordered" evidence="8">
    <location>
        <begin position="509"/>
        <end position="553"/>
    </location>
</feature>
<dbReference type="InterPro" id="IPR013087">
    <property type="entry name" value="Znf_C2H2_type"/>
</dbReference>
<dbReference type="Gene3D" id="2.30.30.140">
    <property type="match status" value="2"/>
</dbReference>
<dbReference type="PROSITE" id="PS01359">
    <property type="entry name" value="ZF_PHD_1"/>
    <property type="match status" value="1"/>
</dbReference>
<dbReference type="InterPro" id="IPR019786">
    <property type="entry name" value="Zinc_finger_PHD-type_CS"/>
</dbReference>
<evidence type="ECO:0000256" key="2">
    <source>
        <dbReference type="ARBA" id="ARBA00022723"/>
    </source>
</evidence>
<dbReference type="Gene3D" id="3.30.40.10">
    <property type="entry name" value="Zinc/RING finger domain, C3HC4 (zinc finger)"/>
    <property type="match status" value="1"/>
</dbReference>
<dbReference type="SUPFAM" id="SSF57903">
    <property type="entry name" value="FYVE/PHD zinc finger"/>
    <property type="match status" value="1"/>
</dbReference>
<dbReference type="PROSITE" id="PS00028">
    <property type="entry name" value="ZINC_FINGER_C2H2_1"/>
    <property type="match status" value="1"/>
</dbReference>
<comment type="subcellular location">
    <subcellularLocation>
        <location evidence="1">Nucleus</location>
    </subcellularLocation>
</comment>
<dbReference type="SUPFAM" id="SSF63748">
    <property type="entry name" value="Tudor/PWWP/MBT"/>
    <property type="match status" value="1"/>
</dbReference>
<accession>A0A2T7PEQ3</accession>
<dbReference type="SMART" id="SM00333">
    <property type="entry name" value="TUDOR"/>
    <property type="match status" value="2"/>
</dbReference>
<dbReference type="PANTHER" id="PTHR15856">
    <property type="entry name" value="PHD FINGER PROTEIN 20-RELATED"/>
    <property type="match status" value="1"/>
</dbReference>
<dbReference type="InterPro" id="IPR011011">
    <property type="entry name" value="Znf_FYVE_PHD"/>
</dbReference>
<dbReference type="OrthoDB" id="161570at2759"/>
<dbReference type="InterPro" id="IPR043449">
    <property type="entry name" value="PHF20-like"/>
</dbReference>
<reference evidence="10 11" key="1">
    <citation type="submission" date="2018-04" db="EMBL/GenBank/DDBJ databases">
        <title>The genome of golden apple snail Pomacea canaliculata provides insight into stress tolerance and invasive adaptation.</title>
        <authorList>
            <person name="Liu C."/>
            <person name="Liu B."/>
            <person name="Ren Y."/>
            <person name="Zhang Y."/>
            <person name="Wang H."/>
            <person name="Li S."/>
            <person name="Jiang F."/>
            <person name="Yin L."/>
            <person name="Zhang G."/>
            <person name="Qian W."/>
            <person name="Fan W."/>
        </authorList>
    </citation>
    <scope>NUCLEOTIDE SEQUENCE [LARGE SCALE GENOMIC DNA]</scope>
    <source>
        <strain evidence="10">SZHN2017</strain>
        <tissue evidence="10">Muscle</tissue>
    </source>
</reference>
<dbReference type="Pfam" id="PF02820">
    <property type="entry name" value="MBT"/>
    <property type="match status" value="1"/>
</dbReference>
<evidence type="ECO:0000313" key="10">
    <source>
        <dbReference type="EMBL" id="PVD31899.1"/>
    </source>
</evidence>
<feature type="compositionally biased region" description="Acidic residues" evidence="8">
    <location>
        <begin position="1"/>
        <end position="10"/>
    </location>
</feature>
<feature type="region of interest" description="Disordered" evidence="8">
    <location>
        <begin position="853"/>
        <end position="932"/>
    </location>
</feature>
<keyword evidence="6" id="KW-0539">Nucleus</keyword>
<dbReference type="EMBL" id="PZQS01000004">
    <property type="protein sequence ID" value="PVD31899.1"/>
    <property type="molecule type" value="Genomic_DNA"/>
</dbReference>
<organism evidence="10 11">
    <name type="scientific">Pomacea canaliculata</name>
    <name type="common">Golden apple snail</name>
    <dbReference type="NCBI Taxonomy" id="400727"/>
    <lineage>
        <taxon>Eukaryota</taxon>
        <taxon>Metazoa</taxon>
        <taxon>Spiralia</taxon>
        <taxon>Lophotrochozoa</taxon>
        <taxon>Mollusca</taxon>
        <taxon>Gastropoda</taxon>
        <taxon>Caenogastropoda</taxon>
        <taxon>Architaenioglossa</taxon>
        <taxon>Ampullarioidea</taxon>
        <taxon>Ampullariidae</taxon>
        <taxon>Pomacea</taxon>
    </lineage>
</organism>
<evidence type="ECO:0000256" key="1">
    <source>
        <dbReference type="ARBA" id="ARBA00004123"/>
    </source>
</evidence>